<dbReference type="EMBL" id="AHMO02000008">
    <property type="protein sequence ID" value="EQA44440.1"/>
    <property type="molecule type" value="Genomic_DNA"/>
</dbReference>
<dbReference type="Proteomes" id="UP000015454">
    <property type="component" value="Unassembled WGS sequence"/>
</dbReference>
<reference evidence="3" key="1">
    <citation type="submission" date="2013-05" db="EMBL/GenBank/DDBJ databases">
        <authorList>
            <person name="Harkins D.M."/>
            <person name="Durkin A.S."/>
            <person name="Brinkac L.M."/>
            <person name="Haft D.H."/>
            <person name="Selengut J.D."/>
            <person name="Sanka R."/>
            <person name="DePew J."/>
            <person name="Purushe J."/>
            <person name="Hartskeerl R.A."/>
            <person name="Ahmed A."/>
            <person name="van der Linden H."/>
            <person name="Goris M.G.A."/>
            <person name="Vinetz J.M."/>
            <person name="Sutton G.G."/>
            <person name="Nierman W.C."/>
            <person name="Fouts D.E."/>
        </authorList>
    </citation>
    <scope>NUCLEOTIDE SEQUENCE [LARGE SCALE GENOMIC DNA]</scope>
    <source>
        <strain evidence="3">5399</strain>
    </source>
</reference>
<dbReference type="RefSeq" id="WP_020987326.1">
    <property type="nucleotide sequence ID" value="NZ_AHMO02000008.1"/>
</dbReference>
<accession>T0EZU7</accession>
<dbReference type="AlphaFoldDB" id="T0EZU7"/>
<feature type="transmembrane region" description="Helical" evidence="2">
    <location>
        <begin position="351"/>
        <end position="372"/>
    </location>
</feature>
<keyword evidence="2" id="KW-1133">Transmembrane helix</keyword>
<organism evidence="3 4">
    <name type="scientific">Leptospira broomii serovar Hurstbridge str. 5399</name>
    <dbReference type="NCBI Taxonomy" id="1049789"/>
    <lineage>
        <taxon>Bacteria</taxon>
        <taxon>Pseudomonadati</taxon>
        <taxon>Spirochaetota</taxon>
        <taxon>Spirochaetia</taxon>
        <taxon>Leptospirales</taxon>
        <taxon>Leptospiraceae</taxon>
        <taxon>Leptospira</taxon>
    </lineage>
</organism>
<keyword evidence="4" id="KW-1185">Reference proteome</keyword>
<evidence type="ECO:0000256" key="2">
    <source>
        <dbReference type="SAM" id="Phobius"/>
    </source>
</evidence>
<evidence type="ECO:0000313" key="4">
    <source>
        <dbReference type="Proteomes" id="UP000015454"/>
    </source>
</evidence>
<dbReference type="Gene3D" id="1.10.287.950">
    <property type="entry name" value="Methyl-accepting chemotaxis protein"/>
    <property type="match status" value="1"/>
</dbReference>
<feature type="transmembrane region" description="Helical" evidence="2">
    <location>
        <begin position="317"/>
        <end position="339"/>
    </location>
</feature>
<comment type="caution">
    <text evidence="3">The sequence shown here is derived from an EMBL/GenBank/DDBJ whole genome shotgun (WGS) entry which is preliminary data.</text>
</comment>
<evidence type="ECO:0000313" key="3">
    <source>
        <dbReference type="EMBL" id="EQA44440.1"/>
    </source>
</evidence>
<protein>
    <submittedName>
        <fullName evidence="3">Uncharacterized protein</fullName>
    </submittedName>
</protein>
<dbReference type="NCBIfam" id="NF047706">
    <property type="entry name" value="LIC12611_phage_tail"/>
    <property type="match status" value="1"/>
</dbReference>
<sequence length="582" mass="63181">MDDTWIIEMQRLASQAKKLAAEFNGLTRQARTVSQNFRGLANAAKPLLSQFNNITKSIKAIPQGFKKLADSSGPLLIQLKNISKSIKTTSEKFSSFSKTIDKTSENLRRSNSKTQKGAKKGESPGKSFADFAKDGFNIVVPFLKDSIKVSTELEKQRMQLKELAGPGYEQLEKSLQKVGDLSKNVFSEKEMMQASATALKNGASIQFINNSMETFQKVAAVTGKSISDLYSLPEQERKKVLESYSKDQKKAAGLQEQYNYMVQSGAFAEQQFTNSMERLQGAIGKILGPFIGPLAEGFASLVNYFTDGEDGITRLKAVMLLFLPLALGGIAAMLPGLWAMAVAGWAVVAPWLPLIGVLLAIGVAFAFIFLLFKDMGDWSKGKKSFIGDLFGPFKNFDKMVKKSFAAGINWIKSAFDSFLNFFRNYGKLIVTLIFPIAGLYLYFDEIKAAFMKLGSWISDMFKNIWSSLIPDQNTILSGIRGVMGLPTSEKKASGGPVTGGNSYLVGERGPELFSPGASGRIIPNSGLGSGSGSVVVQNVVGTLTINVSGPAEAGREIKDAVMRALDELSQDVLPAKLGMVIP</sequence>
<keyword evidence="2" id="KW-0812">Transmembrane</keyword>
<gene>
    <name evidence="3" type="ORF">LEP1GSC050_3087</name>
</gene>
<dbReference type="OrthoDB" id="328452at2"/>
<feature type="region of interest" description="Disordered" evidence="1">
    <location>
        <begin position="104"/>
        <end position="126"/>
    </location>
</feature>
<proteinExistence type="predicted"/>
<feature type="transmembrane region" description="Helical" evidence="2">
    <location>
        <begin position="425"/>
        <end position="443"/>
    </location>
</feature>
<evidence type="ECO:0000256" key="1">
    <source>
        <dbReference type="SAM" id="MobiDB-lite"/>
    </source>
</evidence>
<keyword evidence="2" id="KW-0472">Membrane</keyword>
<dbReference type="STRING" id="1049789.LEP1GSC050_3087"/>
<name>T0EZU7_9LEPT</name>
<feature type="transmembrane region" description="Helical" evidence="2">
    <location>
        <begin position="286"/>
        <end position="305"/>
    </location>
</feature>